<organism evidence="2 3">
    <name type="scientific">Vanrija pseudolonga</name>
    <dbReference type="NCBI Taxonomy" id="143232"/>
    <lineage>
        <taxon>Eukaryota</taxon>
        <taxon>Fungi</taxon>
        <taxon>Dikarya</taxon>
        <taxon>Basidiomycota</taxon>
        <taxon>Agaricomycotina</taxon>
        <taxon>Tremellomycetes</taxon>
        <taxon>Trichosporonales</taxon>
        <taxon>Trichosporonaceae</taxon>
        <taxon>Vanrija</taxon>
    </lineage>
</organism>
<accession>A0AAF1BJC3</accession>
<dbReference type="GeneID" id="87804998"/>
<dbReference type="AlphaFoldDB" id="A0AAF1BJC3"/>
<dbReference type="Proteomes" id="UP000827549">
    <property type="component" value="Chromosome 1"/>
</dbReference>
<keyword evidence="3" id="KW-1185">Reference proteome</keyword>
<dbReference type="EMBL" id="CP086714">
    <property type="protein sequence ID" value="WOO78194.1"/>
    <property type="molecule type" value="Genomic_DNA"/>
</dbReference>
<name>A0AAF1BJC3_9TREE</name>
<reference evidence="2" key="1">
    <citation type="submission" date="2023-10" db="EMBL/GenBank/DDBJ databases">
        <authorList>
            <person name="Noh H."/>
        </authorList>
    </citation>
    <scope>NUCLEOTIDE SEQUENCE</scope>
    <source>
        <strain evidence="2">DUCC4014</strain>
    </source>
</reference>
<feature type="chain" id="PRO_5042076176" description="Peptidase A1 domain-containing protein" evidence="1">
    <location>
        <begin position="18"/>
        <end position="229"/>
    </location>
</feature>
<feature type="signal peptide" evidence="1">
    <location>
        <begin position="1"/>
        <end position="17"/>
    </location>
</feature>
<gene>
    <name evidence="2" type="ORF">LOC62_01G001744</name>
</gene>
<evidence type="ECO:0000313" key="3">
    <source>
        <dbReference type="Proteomes" id="UP000827549"/>
    </source>
</evidence>
<dbReference type="RefSeq" id="XP_062624226.1">
    <property type="nucleotide sequence ID" value="XM_062768242.1"/>
</dbReference>
<evidence type="ECO:0000313" key="2">
    <source>
        <dbReference type="EMBL" id="WOO78194.1"/>
    </source>
</evidence>
<keyword evidence="1" id="KW-0732">Signal</keyword>
<sequence length="229" mass="24488">MKLLTLFYLLFVPTLLAIPAPVTDADAEAIALPDADAATFKDHLTPGLLKRGCTIKLNLVISQANGFYGPSSPESVVGDIIDSRCSNSGCSSAVKQYQLNPYTLNATLGPYGINGNTASYLVPAFKESIQRIMRQTQLASVTPGTSSVHWVGPQYVGLISDIDCDGTITPLSILQFQTNAIRVGDGFWCDPNFVYNLANSAKAAPSYFSTHALFPVSSYGCNSYVAPYA</sequence>
<protein>
    <recommendedName>
        <fullName evidence="4">Peptidase A1 domain-containing protein</fullName>
    </recommendedName>
</protein>
<evidence type="ECO:0008006" key="4">
    <source>
        <dbReference type="Google" id="ProtNLM"/>
    </source>
</evidence>
<evidence type="ECO:0000256" key="1">
    <source>
        <dbReference type="SAM" id="SignalP"/>
    </source>
</evidence>
<proteinExistence type="predicted"/>